<feature type="binding site" evidence="6">
    <location>
        <position position="87"/>
    </location>
    <ligand>
        <name>Mg(2+)</name>
        <dbReference type="ChEBI" id="CHEBI:18420"/>
        <note>ligand shared between all trimeric partners</note>
    </ligand>
</feature>
<dbReference type="AlphaFoldDB" id="A8RD45"/>
<reference evidence="8 9" key="2">
    <citation type="submission" date="2007-09" db="EMBL/GenBank/DDBJ databases">
        <authorList>
            <person name="Fulton L."/>
            <person name="Clifton S."/>
            <person name="Fulton B."/>
            <person name="Xu J."/>
            <person name="Minx P."/>
            <person name="Pepin K.H."/>
            <person name="Johnson M."/>
            <person name="Thiruvilangam P."/>
            <person name="Bhonagiri V."/>
            <person name="Nash W.E."/>
            <person name="Mardis E.R."/>
            <person name="Wilson R.K."/>
        </authorList>
    </citation>
    <scope>NUCLEOTIDE SEQUENCE [LARGE SCALE GENOMIC DNA]</scope>
    <source>
        <strain evidence="8 9">DSM 3991</strain>
    </source>
</reference>
<dbReference type="Pfam" id="PF02255">
    <property type="entry name" value="PTS_IIA"/>
    <property type="match status" value="1"/>
</dbReference>
<evidence type="ECO:0000256" key="7">
    <source>
        <dbReference type="PROSITE-ProRule" id="PRU00418"/>
    </source>
</evidence>
<dbReference type="GO" id="GO:0009401">
    <property type="term" value="P:phosphoenolpyruvate-dependent sugar phosphotransferase system"/>
    <property type="evidence" value="ECO:0007669"/>
    <property type="project" value="UniProtKB-KW"/>
</dbReference>
<dbReference type="HOGENOM" id="CLU_152490_1_1_9"/>
<comment type="cofactor">
    <cofactor evidence="6">
        <name>Mg(2+)</name>
        <dbReference type="ChEBI" id="CHEBI:18420"/>
    </cofactor>
    <text evidence="6">Binds 1 Mg(2+) ion per trimer.</text>
</comment>
<dbReference type="eggNOG" id="COG1447">
    <property type="taxonomic scope" value="Bacteria"/>
</dbReference>
<keyword evidence="4" id="KW-0598">Phosphotransferase system</keyword>
<dbReference type="PROSITE" id="PS51095">
    <property type="entry name" value="PTS_EIIA_TYPE_3"/>
    <property type="match status" value="1"/>
</dbReference>
<protein>
    <submittedName>
        <fullName evidence="8">PTS system, Lactose/Cellobiose specific IIA subunit</fullName>
    </submittedName>
</protein>
<organism evidence="8 9">
    <name type="scientific">Amedibacillus dolichus DSM 3991</name>
    <dbReference type="NCBI Taxonomy" id="428127"/>
    <lineage>
        <taxon>Bacteria</taxon>
        <taxon>Bacillati</taxon>
        <taxon>Bacillota</taxon>
        <taxon>Erysipelotrichia</taxon>
        <taxon>Erysipelotrichales</taxon>
        <taxon>Erysipelotrichaceae</taxon>
        <taxon>Amedibacillus</taxon>
    </lineage>
</organism>
<dbReference type="GO" id="GO:0016740">
    <property type="term" value="F:transferase activity"/>
    <property type="evidence" value="ECO:0007669"/>
    <property type="project" value="UniProtKB-KW"/>
</dbReference>
<sequence length="119" mass="13662">MITEVKIMDNEMTGVAMQMILHAGDARLHISEALKNVKQFDFEAAAEKMKQAEKELQQAHQFQTNVIQEEAGGVKHELHILFIHAQDTLMTIKSEYELARQLIDIAQAFDQRLKKVEEN</sequence>
<evidence type="ECO:0000256" key="6">
    <source>
        <dbReference type="PIRSR" id="PIRSR000699-2"/>
    </source>
</evidence>
<reference evidence="8 9" key="1">
    <citation type="submission" date="2007-09" db="EMBL/GenBank/DDBJ databases">
        <title>Draft genome sequence of Eubacterium dolichum (DSM 3991).</title>
        <authorList>
            <person name="Sudarsanam P."/>
            <person name="Ley R."/>
            <person name="Guruge J."/>
            <person name="Turnbaugh P.J."/>
            <person name="Mahowald M."/>
            <person name="Liep D."/>
            <person name="Gordon J."/>
        </authorList>
    </citation>
    <scope>NUCLEOTIDE SEQUENCE [LARGE SCALE GENOMIC DNA]</scope>
    <source>
        <strain evidence="8 9">DSM 3991</strain>
    </source>
</reference>
<evidence type="ECO:0000256" key="5">
    <source>
        <dbReference type="PIRSR" id="PIRSR000699-1"/>
    </source>
</evidence>
<dbReference type="GO" id="GO:0046872">
    <property type="term" value="F:metal ion binding"/>
    <property type="evidence" value="ECO:0007669"/>
    <property type="project" value="UniProtKB-KW"/>
</dbReference>
<dbReference type="Gene3D" id="1.20.58.80">
    <property type="entry name" value="Phosphotransferase system, lactose/cellobiose-type IIA subunit"/>
    <property type="match status" value="1"/>
</dbReference>
<feature type="modified residue" description="Phosphohistidine; by HPr" evidence="7">
    <location>
        <position position="84"/>
    </location>
</feature>
<dbReference type="PANTHER" id="PTHR34382">
    <property type="entry name" value="PTS SYSTEM N,N'-DIACETYLCHITOBIOSE-SPECIFIC EIIA COMPONENT"/>
    <property type="match status" value="1"/>
</dbReference>
<keyword evidence="2" id="KW-0762">Sugar transport</keyword>
<evidence type="ECO:0000256" key="1">
    <source>
        <dbReference type="ARBA" id="ARBA00022448"/>
    </source>
</evidence>
<dbReference type="Proteomes" id="UP000004090">
    <property type="component" value="Unassembled WGS sequence"/>
</dbReference>
<dbReference type="SUPFAM" id="SSF46973">
    <property type="entry name" value="Enzyme IIa from lactose specific PTS, IIa-lac"/>
    <property type="match status" value="1"/>
</dbReference>
<keyword evidence="1" id="KW-0813">Transport</keyword>
<dbReference type="InterPro" id="IPR036542">
    <property type="entry name" value="PTS_IIA_lac/cel_sf"/>
</dbReference>
<feature type="active site" description="Tele-phosphohistidine intermediate" evidence="5">
    <location>
        <position position="84"/>
    </location>
</feature>
<keyword evidence="6" id="KW-0460">Magnesium</keyword>
<evidence type="ECO:0000256" key="3">
    <source>
        <dbReference type="ARBA" id="ARBA00022679"/>
    </source>
</evidence>
<dbReference type="PANTHER" id="PTHR34382:SF7">
    <property type="entry name" value="PTS SYSTEM N,N'-DIACETYLCHITOBIOSE-SPECIFIC EIIA COMPONENT"/>
    <property type="match status" value="1"/>
</dbReference>
<name>A8RD45_9FIRM</name>
<keyword evidence="3" id="KW-0808">Transferase</keyword>
<comment type="caution">
    <text evidence="8">The sequence shown here is derived from an EMBL/GenBank/DDBJ whole genome shotgun (WGS) entry which is preliminary data.</text>
</comment>
<evidence type="ECO:0000313" key="8">
    <source>
        <dbReference type="EMBL" id="EDP10986.1"/>
    </source>
</evidence>
<evidence type="ECO:0000256" key="2">
    <source>
        <dbReference type="ARBA" id="ARBA00022597"/>
    </source>
</evidence>
<dbReference type="STRING" id="428127.EUBDOL_01585"/>
<gene>
    <name evidence="8" type="ORF">EUBDOL_01585</name>
</gene>
<evidence type="ECO:0000256" key="4">
    <source>
        <dbReference type="ARBA" id="ARBA00022683"/>
    </source>
</evidence>
<accession>A8RD45</accession>
<keyword evidence="6" id="KW-0479">Metal-binding</keyword>
<proteinExistence type="predicted"/>
<dbReference type="EMBL" id="ABAW02000021">
    <property type="protein sequence ID" value="EDP10986.1"/>
    <property type="molecule type" value="Genomic_DNA"/>
</dbReference>
<evidence type="ECO:0000313" key="9">
    <source>
        <dbReference type="Proteomes" id="UP000004090"/>
    </source>
</evidence>
<dbReference type="PIRSF" id="PIRSF000699">
    <property type="entry name" value="PTS_IILac_III"/>
    <property type="match status" value="1"/>
</dbReference>
<dbReference type="InterPro" id="IPR003188">
    <property type="entry name" value="PTS_IIA_lac/cel"/>
</dbReference>